<evidence type="ECO:0000256" key="1">
    <source>
        <dbReference type="SAM" id="MobiDB-lite"/>
    </source>
</evidence>
<feature type="region of interest" description="Disordered" evidence="1">
    <location>
        <begin position="408"/>
        <end position="444"/>
    </location>
</feature>
<organism evidence="2 3">
    <name type="scientific">Serendipita vermifera MAFF 305830</name>
    <dbReference type="NCBI Taxonomy" id="933852"/>
    <lineage>
        <taxon>Eukaryota</taxon>
        <taxon>Fungi</taxon>
        <taxon>Dikarya</taxon>
        <taxon>Basidiomycota</taxon>
        <taxon>Agaricomycotina</taxon>
        <taxon>Agaricomycetes</taxon>
        <taxon>Sebacinales</taxon>
        <taxon>Serendipitaceae</taxon>
        <taxon>Serendipita</taxon>
    </lineage>
</organism>
<protein>
    <recommendedName>
        <fullName evidence="4">C2H2-type domain-containing protein</fullName>
    </recommendedName>
</protein>
<dbReference type="EMBL" id="KN824392">
    <property type="protein sequence ID" value="KIM21137.1"/>
    <property type="molecule type" value="Genomic_DNA"/>
</dbReference>
<feature type="compositionally biased region" description="Basic and acidic residues" evidence="1">
    <location>
        <begin position="408"/>
        <end position="422"/>
    </location>
</feature>
<name>A0A0C2WUS4_SERVB</name>
<gene>
    <name evidence="2" type="ORF">M408DRAFT_29802</name>
</gene>
<sequence length="472" mass="51007">MTSDNQNPVGLKFMGFYDVHYDMRRLEEARVWGLDRALEDEFLTNYLVQSGSGFGDSVPILADAYYQFPLEGFPTVTPSGIPLASGSFPTPFYNPPYDLQQLYPLPQVPLCPPEISGPLMNSPGFDSCTNYTYATSPRLPFQSPTSSPFVSAPLDDLSPGNSQCSSLPTDNHIDEAWITQLLGQSSVPVTNAINGSHNNAQALSANLSLPISSSPVASGRVADVSSYTADDPSKEALDGQILLSTAFTAGSPNPNPALRAFLDEIMSSGFLHDQTREPLFSEPAGRSMVAGIAGLAGCPSVASGHWDQSIYILFLEGTKPGTKRCLLCLSERSVLSRSIGCVRNHLGHRPFRCPGCQACWLRKDGPAAFYTPALLRDHIQGPKRKINCIYPNCSKSICGGGMQRHWETQHKDSPFPRKDYPRYKKARSNASASPGASDTSSMYVGSPVATRRSGITFDDWSGFANAIATPSS</sequence>
<reference evidence="2 3" key="1">
    <citation type="submission" date="2014-04" db="EMBL/GenBank/DDBJ databases">
        <authorList>
            <consortium name="DOE Joint Genome Institute"/>
            <person name="Kuo A."/>
            <person name="Zuccaro A."/>
            <person name="Kohler A."/>
            <person name="Nagy L.G."/>
            <person name="Floudas D."/>
            <person name="Copeland A."/>
            <person name="Barry K.W."/>
            <person name="Cichocki N."/>
            <person name="Veneault-Fourrey C."/>
            <person name="LaButti K."/>
            <person name="Lindquist E.A."/>
            <person name="Lipzen A."/>
            <person name="Lundell T."/>
            <person name="Morin E."/>
            <person name="Murat C."/>
            <person name="Sun H."/>
            <person name="Tunlid A."/>
            <person name="Henrissat B."/>
            <person name="Grigoriev I.V."/>
            <person name="Hibbett D.S."/>
            <person name="Martin F."/>
            <person name="Nordberg H.P."/>
            <person name="Cantor M.N."/>
            <person name="Hua S.X."/>
        </authorList>
    </citation>
    <scope>NUCLEOTIDE SEQUENCE [LARGE SCALE GENOMIC DNA]</scope>
    <source>
        <strain evidence="2 3">MAFF 305830</strain>
    </source>
</reference>
<evidence type="ECO:0000313" key="3">
    <source>
        <dbReference type="Proteomes" id="UP000054097"/>
    </source>
</evidence>
<keyword evidence="3" id="KW-1185">Reference proteome</keyword>
<dbReference type="OrthoDB" id="3292859at2759"/>
<dbReference type="Proteomes" id="UP000054097">
    <property type="component" value="Unassembled WGS sequence"/>
</dbReference>
<feature type="compositionally biased region" description="Polar residues" evidence="1">
    <location>
        <begin position="428"/>
        <end position="443"/>
    </location>
</feature>
<evidence type="ECO:0000313" key="2">
    <source>
        <dbReference type="EMBL" id="KIM21137.1"/>
    </source>
</evidence>
<reference evidence="3" key="2">
    <citation type="submission" date="2015-01" db="EMBL/GenBank/DDBJ databases">
        <title>Evolutionary Origins and Diversification of the Mycorrhizal Mutualists.</title>
        <authorList>
            <consortium name="DOE Joint Genome Institute"/>
            <consortium name="Mycorrhizal Genomics Consortium"/>
            <person name="Kohler A."/>
            <person name="Kuo A."/>
            <person name="Nagy L.G."/>
            <person name="Floudas D."/>
            <person name="Copeland A."/>
            <person name="Barry K.W."/>
            <person name="Cichocki N."/>
            <person name="Veneault-Fourrey C."/>
            <person name="LaButti K."/>
            <person name="Lindquist E.A."/>
            <person name="Lipzen A."/>
            <person name="Lundell T."/>
            <person name="Morin E."/>
            <person name="Murat C."/>
            <person name="Riley R."/>
            <person name="Ohm R."/>
            <person name="Sun H."/>
            <person name="Tunlid A."/>
            <person name="Henrissat B."/>
            <person name="Grigoriev I.V."/>
            <person name="Hibbett D.S."/>
            <person name="Martin F."/>
        </authorList>
    </citation>
    <scope>NUCLEOTIDE SEQUENCE [LARGE SCALE GENOMIC DNA]</scope>
    <source>
        <strain evidence="3">MAFF 305830</strain>
    </source>
</reference>
<dbReference type="AlphaFoldDB" id="A0A0C2WUS4"/>
<accession>A0A0C2WUS4</accession>
<evidence type="ECO:0008006" key="4">
    <source>
        <dbReference type="Google" id="ProtNLM"/>
    </source>
</evidence>
<dbReference type="HOGENOM" id="CLU_578921_0_0_1"/>
<proteinExistence type="predicted"/>